<dbReference type="EMBL" id="WURB01000016">
    <property type="protein sequence ID" value="MXQ13452.1"/>
    <property type="molecule type" value="Genomic_DNA"/>
</dbReference>
<dbReference type="RefSeq" id="WP_160886457.1">
    <property type="nucleotide sequence ID" value="NZ_WURB01000016.1"/>
</dbReference>
<keyword evidence="2" id="KW-1185">Reference proteome</keyword>
<evidence type="ECO:0000313" key="1">
    <source>
        <dbReference type="EMBL" id="MXQ13452.1"/>
    </source>
</evidence>
<accession>A0A7X3MUF8</accession>
<comment type="caution">
    <text evidence="1">The sequence shown here is derived from an EMBL/GenBank/DDBJ whole genome shotgun (WGS) entry which is preliminary data.</text>
</comment>
<evidence type="ECO:0000313" key="2">
    <source>
        <dbReference type="Proteomes" id="UP000436483"/>
    </source>
</evidence>
<gene>
    <name evidence="1" type="ORF">GR328_18685</name>
</gene>
<proteinExistence type="predicted"/>
<reference evidence="1 2" key="1">
    <citation type="submission" date="2019-12" db="EMBL/GenBank/DDBJ databases">
        <authorList>
            <person name="Yuan C.-G."/>
        </authorList>
    </citation>
    <scope>NUCLEOTIDE SEQUENCE [LARGE SCALE GENOMIC DNA]</scope>
    <source>
        <strain evidence="1 2">KCTC 23863</strain>
    </source>
</reference>
<protein>
    <submittedName>
        <fullName evidence="1">Uncharacterized protein</fullName>
    </submittedName>
</protein>
<dbReference type="AlphaFoldDB" id="A0A7X3MUF8"/>
<reference evidence="1 2" key="2">
    <citation type="submission" date="2020-01" db="EMBL/GenBank/DDBJ databases">
        <title>Microvirga sp. nov., an arsenate reduction bacterium isolated from Tibet hotspring sediments.</title>
        <authorList>
            <person name="Xian W.-D."/>
            <person name="Li W.-J."/>
        </authorList>
    </citation>
    <scope>NUCLEOTIDE SEQUENCE [LARGE SCALE GENOMIC DNA]</scope>
    <source>
        <strain evidence="1 2">KCTC 23863</strain>
    </source>
</reference>
<organism evidence="1 2">
    <name type="scientific">Microvirga makkahensis</name>
    <dbReference type="NCBI Taxonomy" id="1128670"/>
    <lineage>
        <taxon>Bacteria</taxon>
        <taxon>Pseudomonadati</taxon>
        <taxon>Pseudomonadota</taxon>
        <taxon>Alphaproteobacteria</taxon>
        <taxon>Hyphomicrobiales</taxon>
        <taxon>Methylobacteriaceae</taxon>
        <taxon>Microvirga</taxon>
    </lineage>
</organism>
<dbReference type="Proteomes" id="UP000436483">
    <property type="component" value="Unassembled WGS sequence"/>
</dbReference>
<name>A0A7X3MUF8_9HYPH</name>
<sequence length="124" mass="13415">MRAFILRPAAIPFGAAALNTRQYLSAVLEDVPISEHVWLKAAAASPPSAQALGFRTALRAALAGMRRDLSVLFDNAPTPEHAWLRTADSPVRKMPSPMGALNGRTLLKPRGMHFALSISLLFLL</sequence>